<evidence type="ECO:0000256" key="2">
    <source>
        <dbReference type="ARBA" id="ARBA00022692"/>
    </source>
</evidence>
<proteinExistence type="predicted"/>
<dbReference type="EMBL" id="LWMN01000012">
    <property type="protein sequence ID" value="OAQ55749.1"/>
    <property type="molecule type" value="Genomic_DNA"/>
</dbReference>
<dbReference type="GO" id="GO:0016787">
    <property type="term" value="F:hydrolase activity"/>
    <property type="evidence" value="ECO:0007669"/>
    <property type="project" value="UniProtKB-KW"/>
</dbReference>
<keyword evidence="6" id="KW-0378">Hydrolase</keyword>
<accession>A0A179ES96</accession>
<dbReference type="RefSeq" id="WP_067483457.1">
    <property type="nucleotide sequence ID" value="NZ_BJUG01000006.1"/>
</dbReference>
<dbReference type="OrthoDB" id="9811701at2"/>
<keyword evidence="2 5" id="KW-0812">Transmembrane</keyword>
<dbReference type="AlphaFoldDB" id="A0A179ES96"/>
<evidence type="ECO:0000256" key="5">
    <source>
        <dbReference type="SAM" id="Phobius"/>
    </source>
</evidence>
<feature type="transmembrane region" description="Helical" evidence="5">
    <location>
        <begin position="62"/>
        <end position="81"/>
    </location>
</feature>
<evidence type="ECO:0000313" key="8">
    <source>
        <dbReference type="Proteomes" id="UP000078516"/>
    </source>
</evidence>
<keyword evidence="4 5" id="KW-0472">Membrane</keyword>
<name>A0A179ES96_ENTTH</name>
<dbReference type="Proteomes" id="UP000078516">
    <property type="component" value="Unassembled WGS sequence"/>
</dbReference>
<dbReference type="EMBL" id="BJUG01000006">
    <property type="protein sequence ID" value="GEK37076.1"/>
    <property type="molecule type" value="Genomic_DNA"/>
</dbReference>
<sequence>MSEFLKNPLFGLSLTLGVYVLSDKFLRKYKLPIINPLVLSIVVIIFFLHFTGISYADYNVGGNFLTMLITPATVALAIPLYKNLHLLKENFFPVISAILAGIVANCLVSVGIGSLFLLKKEMVISLLPKSVTTAISVDLSHTMGGVNAVTLAIVVSTGIFGSLIATHIFRLFKIKSPVARGVALGSTSHAIGTAKAIEIGEVEGIISGLAICVNGMLTVFLLPLIFQPFASWF</sequence>
<evidence type="ECO:0000256" key="1">
    <source>
        <dbReference type="ARBA" id="ARBA00004141"/>
    </source>
</evidence>
<dbReference type="Proteomes" id="UP000321361">
    <property type="component" value="Unassembled WGS sequence"/>
</dbReference>
<comment type="caution">
    <text evidence="7">The sequence shown here is derived from an EMBL/GenBank/DDBJ whole genome shotgun (WGS) entry which is preliminary data.</text>
</comment>
<evidence type="ECO:0000313" key="6">
    <source>
        <dbReference type="EMBL" id="GEK37076.1"/>
    </source>
</evidence>
<gene>
    <name evidence="6" type="primary">lrgB</name>
    <name evidence="7" type="ORF">A6E74_06700</name>
    <name evidence="6" type="ORF">ETH01_13630</name>
</gene>
<dbReference type="GO" id="GO:0016020">
    <property type="term" value="C:membrane"/>
    <property type="evidence" value="ECO:0007669"/>
    <property type="project" value="UniProtKB-SubCell"/>
</dbReference>
<dbReference type="Pfam" id="PF04172">
    <property type="entry name" value="LrgB"/>
    <property type="match status" value="1"/>
</dbReference>
<feature type="transmembrane region" description="Helical" evidence="5">
    <location>
        <begin position="93"/>
        <end position="118"/>
    </location>
</feature>
<comment type="subcellular location">
    <subcellularLocation>
        <location evidence="1">Membrane</location>
        <topology evidence="1">Multi-pass membrane protein</topology>
    </subcellularLocation>
</comment>
<organism evidence="7 8">
    <name type="scientific">Enterococcus thailandicus</name>
    <dbReference type="NCBI Taxonomy" id="417368"/>
    <lineage>
        <taxon>Bacteria</taxon>
        <taxon>Bacillati</taxon>
        <taxon>Bacillota</taxon>
        <taxon>Bacilli</taxon>
        <taxon>Lactobacillales</taxon>
        <taxon>Enterococcaceae</taxon>
        <taxon>Enterococcus</taxon>
    </lineage>
</organism>
<evidence type="ECO:0000313" key="9">
    <source>
        <dbReference type="Proteomes" id="UP000321361"/>
    </source>
</evidence>
<feature type="transmembrane region" description="Helical" evidence="5">
    <location>
        <begin position="34"/>
        <end position="56"/>
    </location>
</feature>
<dbReference type="PANTHER" id="PTHR30249">
    <property type="entry name" value="PUTATIVE SEROTONIN TRANSPORTER"/>
    <property type="match status" value="1"/>
</dbReference>
<evidence type="ECO:0000256" key="3">
    <source>
        <dbReference type="ARBA" id="ARBA00022989"/>
    </source>
</evidence>
<dbReference type="InterPro" id="IPR007300">
    <property type="entry name" value="CidB/LrgB"/>
</dbReference>
<protein>
    <submittedName>
        <fullName evidence="6">Murein hydrolase effector protein</fullName>
    </submittedName>
</protein>
<reference evidence="7 8" key="1">
    <citation type="submission" date="2016-04" db="EMBL/GenBank/DDBJ databases">
        <title>Draft genome of an Enterococcus thailandicus strain isolated from bovine feces.</title>
        <authorList>
            <person name="Beukers A.G."/>
            <person name="Zaheer R."/>
            <person name="Goji N."/>
            <person name="Cook S.R."/>
            <person name="Amoako K."/>
            <person name="Chaves A.V."/>
            <person name="Ward M.P."/>
            <person name="Mcallister T.A."/>
        </authorList>
    </citation>
    <scope>NUCLEOTIDE SEQUENCE [LARGE SCALE GENOMIC DNA]</scope>
    <source>
        <strain evidence="7 8">F0711D 46</strain>
    </source>
</reference>
<feature type="transmembrane region" description="Helical" evidence="5">
    <location>
        <begin position="205"/>
        <end position="226"/>
    </location>
</feature>
<keyword evidence="3 5" id="KW-1133">Transmembrane helix</keyword>
<evidence type="ECO:0000313" key="7">
    <source>
        <dbReference type="EMBL" id="OAQ55749.1"/>
    </source>
</evidence>
<dbReference type="PANTHER" id="PTHR30249:SF0">
    <property type="entry name" value="PLASTIDAL GLYCOLATE_GLYCERATE TRANSLOCATOR 1, CHLOROPLASTIC"/>
    <property type="match status" value="1"/>
</dbReference>
<evidence type="ECO:0000256" key="4">
    <source>
        <dbReference type="ARBA" id="ARBA00023136"/>
    </source>
</evidence>
<keyword evidence="8" id="KW-1185">Reference proteome</keyword>
<reference evidence="6 9" key="2">
    <citation type="submission" date="2019-07" db="EMBL/GenBank/DDBJ databases">
        <title>Whole genome shotgun sequence of Enterococcus thailandicus NBRC 101867.</title>
        <authorList>
            <person name="Hosoyama A."/>
            <person name="Uohara A."/>
            <person name="Ohji S."/>
            <person name="Ichikawa N."/>
        </authorList>
    </citation>
    <scope>NUCLEOTIDE SEQUENCE [LARGE SCALE GENOMIC DNA]</scope>
    <source>
        <strain evidence="6 9">NBRC 101867</strain>
    </source>
</reference>
<feature type="transmembrane region" description="Helical" evidence="5">
    <location>
        <begin position="148"/>
        <end position="172"/>
    </location>
</feature>